<gene>
    <name evidence="9" type="ORF">BCR33DRAFT_766032</name>
</gene>
<feature type="transmembrane region" description="Helical" evidence="8">
    <location>
        <begin position="313"/>
        <end position="332"/>
    </location>
</feature>
<comment type="caution">
    <text evidence="9">The sequence shown here is derived from an EMBL/GenBank/DDBJ whole genome shotgun (WGS) entry which is preliminary data.</text>
</comment>
<dbReference type="InterPro" id="IPR036259">
    <property type="entry name" value="MFS_trans_sf"/>
</dbReference>
<accession>A0A1Y2CBH3</accession>
<dbReference type="GO" id="GO:0016020">
    <property type="term" value="C:membrane"/>
    <property type="evidence" value="ECO:0007669"/>
    <property type="project" value="UniProtKB-SubCell"/>
</dbReference>
<sequence length="523" mass="58267">MLVSLLTTPFKDLSDFLDHSIKQFSLPFMLIIGVTYFFQGFRSYAFGDGIIWFFSDVFELDPGPVQLYMSTIFITWNIKMCYGLLFDNFPLFGRKDIPYMVLSGAISFIGFMALGIPALTPNPDATTFWFFLALMGLAMSDVIADSMVVVQARRAGENGGANLQAFCWVCSSIGGLIGRPIAGWINGKDGEGSRILLGIVYSISSLVGCIITLMHKEQKCENPNWSFERFRRQVARLVIAVFGNRLVWLPMSWIILNQAIVPDVSAAMNFWKQTKIDIGADKKAYIDTVGDIFAISGLVLYTKYFKQSRFSLVFFWTQIAISLFALSDIVLVERWNVEAGISDEFFLIGSQTIINTLYNFQAMPFFVLAAQLCPTDIEATFYAAMMSIGNIGGNIGTLYGGYLLEWLHIVKTSNSIHASNTTLPDGTIVTTSAQPEQYDFTNLTLFLWIRVASMAASALFVFVMVPNKPEPEKRDEEGGALADLDGEETKLVQNDTETARSSFSSSHSRSPSKRTRLGSRDIE</sequence>
<reference evidence="9 10" key="1">
    <citation type="submission" date="2016-07" db="EMBL/GenBank/DDBJ databases">
        <title>Pervasive Adenine N6-methylation of Active Genes in Fungi.</title>
        <authorList>
            <consortium name="DOE Joint Genome Institute"/>
            <person name="Mondo S.J."/>
            <person name="Dannebaum R.O."/>
            <person name="Kuo R.C."/>
            <person name="Labutti K."/>
            <person name="Haridas S."/>
            <person name="Kuo A."/>
            <person name="Salamov A."/>
            <person name="Ahrendt S.R."/>
            <person name="Lipzen A."/>
            <person name="Sullivan W."/>
            <person name="Andreopoulos W.B."/>
            <person name="Clum A."/>
            <person name="Lindquist E."/>
            <person name="Daum C."/>
            <person name="Ramamoorthy G.K."/>
            <person name="Gryganskyi A."/>
            <person name="Culley D."/>
            <person name="Magnuson J.K."/>
            <person name="James T.Y."/>
            <person name="O'Malley M.A."/>
            <person name="Stajich J.E."/>
            <person name="Spatafora J.W."/>
            <person name="Visel A."/>
            <person name="Grigoriev I.V."/>
        </authorList>
    </citation>
    <scope>NUCLEOTIDE SEQUENCE [LARGE SCALE GENOMIC DNA]</scope>
    <source>
        <strain evidence="9 10">JEL800</strain>
    </source>
</reference>
<comment type="similarity">
    <text evidence="2">Belongs to the major facilitator superfamily. Folate-biopterin transporter (TC 2.A.71) family.</text>
</comment>
<dbReference type="Gene3D" id="1.20.1250.20">
    <property type="entry name" value="MFS general substrate transporter like domains"/>
    <property type="match status" value="1"/>
</dbReference>
<dbReference type="AlphaFoldDB" id="A0A1Y2CBH3"/>
<dbReference type="Pfam" id="PF03092">
    <property type="entry name" value="BT1"/>
    <property type="match status" value="1"/>
</dbReference>
<feature type="transmembrane region" description="Helical" evidence="8">
    <location>
        <begin position="445"/>
        <end position="465"/>
    </location>
</feature>
<feature type="transmembrane region" description="Helical" evidence="8">
    <location>
        <begin position="97"/>
        <end position="116"/>
    </location>
</feature>
<dbReference type="PANTHER" id="PTHR31585">
    <property type="entry name" value="FOLATE-BIOPTERIN TRANSPORTER 1, CHLOROPLASTIC"/>
    <property type="match status" value="1"/>
</dbReference>
<dbReference type="EMBL" id="MCGO01000022">
    <property type="protein sequence ID" value="ORY44401.1"/>
    <property type="molecule type" value="Genomic_DNA"/>
</dbReference>
<dbReference type="Proteomes" id="UP000193642">
    <property type="component" value="Unassembled WGS sequence"/>
</dbReference>
<dbReference type="SUPFAM" id="SSF103473">
    <property type="entry name" value="MFS general substrate transporter"/>
    <property type="match status" value="1"/>
</dbReference>
<keyword evidence="6 8" id="KW-0472">Membrane</keyword>
<feature type="transmembrane region" description="Helical" evidence="8">
    <location>
        <begin position="194"/>
        <end position="213"/>
    </location>
</feature>
<evidence type="ECO:0000256" key="3">
    <source>
        <dbReference type="ARBA" id="ARBA00022448"/>
    </source>
</evidence>
<dbReference type="STRING" id="329046.A0A1Y2CBH3"/>
<dbReference type="OrthoDB" id="754047at2759"/>
<feature type="transmembrane region" description="Helical" evidence="8">
    <location>
        <begin position="162"/>
        <end position="182"/>
    </location>
</feature>
<proteinExistence type="inferred from homology"/>
<evidence type="ECO:0000313" key="10">
    <source>
        <dbReference type="Proteomes" id="UP000193642"/>
    </source>
</evidence>
<evidence type="ECO:0000256" key="6">
    <source>
        <dbReference type="ARBA" id="ARBA00023136"/>
    </source>
</evidence>
<feature type="transmembrane region" description="Helical" evidence="8">
    <location>
        <begin position="65"/>
        <end position="85"/>
    </location>
</feature>
<evidence type="ECO:0000256" key="4">
    <source>
        <dbReference type="ARBA" id="ARBA00022692"/>
    </source>
</evidence>
<keyword evidence="3" id="KW-0813">Transport</keyword>
<evidence type="ECO:0000313" key="9">
    <source>
        <dbReference type="EMBL" id="ORY44401.1"/>
    </source>
</evidence>
<comment type="subcellular location">
    <subcellularLocation>
        <location evidence="1">Membrane</location>
        <topology evidence="1">Multi-pass membrane protein</topology>
    </subcellularLocation>
</comment>
<dbReference type="InterPro" id="IPR039309">
    <property type="entry name" value="BT1"/>
</dbReference>
<feature type="transmembrane region" description="Helical" evidence="8">
    <location>
        <begin position="284"/>
        <end position="301"/>
    </location>
</feature>
<feature type="transmembrane region" description="Helical" evidence="8">
    <location>
        <begin position="24"/>
        <end position="45"/>
    </location>
</feature>
<keyword evidence="4 8" id="KW-0812">Transmembrane</keyword>
<organism evidence="9 10">
    <name type="scientific">Rhizoclosmatium globosum</name>
    <dbReference type="NCBI Taxonomy" id="329046"/>
    <lineage>
        <taxon>Eukaryota</taxon>
        <taxon>Fungi</taxon>
        <taxon>Fungi incertae sedis</taxon>
        <taxon>Chytridiomycota</taxon>
        <taxon>Chytridiomycota incertae sedis</taxon>
        <taxon>Chytridiomycetes</taxon>
        <taxon>Chytridiales</taxon>
        <taxon>Chytriomycetaceae</taxon>
        <taxon>Rhizoclosmatium</taxon>
    </lineage>
</organism>
<dbReference type="PANTHER" id="PTHR31585:SF0">
    <property type="entry name" value="FOLATE-BIOPTERIN TRANSPORTER 1, CHLOROPLASTIC"/>
    <property type="match status" value="1"/>
</dbReference>
<evidence type="ECO:0000256" key="2">
    <source>
        <dbReference type="ARBA" id="ARBA00007015"/>
    </source>
</evidence>
<protein>
    <submittedName>
        <fullName evidence="9">Biopterin transport-related protein BT1</fullName>
    </submittedName>
</protein>
<evidence type="ECO:0000256" key="7">
    <source>
        <dbReference type="SAM" id="MobiDB-lite"/>
    </source>
</evidence>
<evidence type="ECO:0000256" key="8">
    <source>
        <dbReference type="SAM" id="Phobius"/>
    </source>
</evidence>
<feature type="compositionally biased region" description="Low complexity" evidence="7">
    <location>
        <begin position="500"/>
        <end position="509"/>
    </location>
</feature>
<evidence type="ECO:0000256" key="1">
    <source>
        <dbReference type="ARBA" id="ARBA00004141"/>
    </source>
</evidence>
<keyword evidence="5 8" id="KW-1133">Transmembrane helix</keyword>
<feature type="region of interest" description="Disordered" evidence="7">
    <location>
        <begin position="470"/>
        <end position="523"/>
    </location>
</feature>
<feature type="transmembrane region" description="Helical" evidence="8">
    <location>
        <begin position="234"/>
        <end position="256"/>
    </location>
</feature>
<feature type="transmembrane region" description="Helical" evidence="8">
    <location>
        <begin position="128"/>
        <end position="150"/>
    </location>
</feature>
<name>A0A1Y2CBH3_9FUNG</name>
<evidence type="ECO:0000256" key="5">
    <source>
        <dbReference type="ARBA" id="ARBA00022989"/>
    </source>
</evidence>
<keyword evidence="10" id="KW-1185">Reference proteome</keyword>